<dbReference type="VEuPathDB" id="PiroplasmaDB:TA16480"/>
<dbReference type="AlphaFoldDB" id="Q4UIX1"/>
<proteinExistence type="predicted"/>
<dbReference type="KEGG" id="tan:TA16480"/>
<dbReference type="OrthoDB" id="365257at2759"/>
<sequence>MNCLLFKLLNVCSTFPYLNVYYNFDPKDWSKIREQQSRLANFRKRLSRLRRQVVTDMDRISQFMDIEKNLAINARGKLFQTALSKNVLPIKTGNKLI</sequence>
<dbReference type="Proteomes" id="UP000001950">
    <property type="component" value="Chromosome 1"/>
</dbReference>
<dbReference type="InParanoid" id="Q4UIX1"/>
<dbReference type="eggNOG" id="ENOG502QXTY">
    <property type="taxonomic scope" value="Eukaryota"/>
</dbReference>
<dbReference type="GeneID" id="3864070"/>
<dbReference type="EMBL" id="CR940347">
    <property type="protein sequence ID" value="CAI72968.1"/>
    <property type="molecule type" value="Genomic_DNA"/>
</dbReference>
<dbReference type="RefSeq" id="XP_953646.1">
    <property type="nucleotide sequence ID" value="XM_948553.1"/>
</dbReference>
<accession>Q4UIX1</accession>
<evidence type="ECO:0000313" key="1">
    <source>
        <dbReference type="EMBL" id="CAI72968.1"/>
    </source>
</evidence>
<gene>
    <name evidence="1" type="ORF">TA16480</name>
</gene>
<protein>
    <submittedName>
        <fullName evidence="1">Uncharacterized protein</fullName>
    </submittedName>
</protein>
<name>Q4UIX1_THEAN</name>
<reference evidence="1 2" key="1">
    <citation type="journal article" date="2005" name="Science">
        <title>Genome of the host-cell transforming parasite Theileria annulata compared with T. parva.</title>
        <authorList>
            <person name="Pain A."/>
            <person name="Renauld H."/>
            <person name="Berriman M."/>
            <person name="Murphy L."/>
            <person name="Yeats C.A."/>
            <person name="Weir W."/>
            <person name="Kerhornou A."/>
            <person name="Aslett M."/>
            <person name="Bishop R."/>
            <person name="Bouchier C."/>
            <person name="Cochet M."/>
            <person name="Coulson R.M.R."/>
            <person name="Cronin A."/>
            <person name="de Villiers E.P."/>
            <person name="Fraser A."/>
            <person name="Fosker N."/>
            <person name="Gardner M."/>
            <person name="Goble A."/>
            <person name="Griffiths-Jones S."/>
            <person name="Harris D.E."/>
            <person name="Katzer F."/>
            <person name="Larke N."/>
            <person name="Lord A."/>
            <person name="Maser P."/>
            <person name="McKellar S."/>
            <person name="Mooney P."/>
            <person name="Morton F."/>
            <person name="Nene V."/>
            <person name="O'Neil S."/>
            <person name="Price C."/>
            <person name="Quail M.A."/>
            <person name="Rabbinowitsch E."/>
            <person name="Rawlings N.D."/>
            <person name="Rutter S."/>
            <person name="Saunders D."/>
            <person name="Seeger K."/>
            <person name="Shah T."/>
            <person name="Squares R."/>
            <person name="Squares S."/>
            <person name="Tivey A."/>
            <person name="Walker A.R."/>
            <person name="Woodward J."/>
            <person name="Dobbelaere D.A.E."/>
            <person name="Langsley G."/>
            <person name="Rajandream M.A."/>
            <person name="McKeever D."/>
            <person name="Shiels B."/>
            <person name="Tait A."/>
            <person name="Barrell B.G."/>
            <person name="Hall N."/>
        </authorList>
    </citation>
    <scope>NUCLEOTIDE SEQUENCE [LARGE SCALE GENOMIC DNA]</scope>
    <source>
        <strain evidence="2">Ankara</strain>
    </source>
</reference>
<evidence type="ECO:0000313" key="2">
    <source>
        <dbReference type="Proteomes" id="UP000001950"/>
    </source>
</evidence>
<organism evidence="1 2">
    <name type="scientific">Theileria annulata</name>
    <dbReference type="NCBI Taxonomy" id="5874"/>
    <lineage>
        <taxon>Eukaryota</taxon>
        <taxon>Sar</taxon>
        <taxon>Alveolata</taxon>
        <taxon>Apicomplexa</taxon>
        <taxon>Aconoidasida</taxon>
        <taxon>Piroplasmida</taxon>
        <taxon>Theileriidae</taxon>
        <taxon>Theileria</taxon>
    </lineage>
</organism>
<keyword evidence="2" id="KW-1185">Reference proteome</keyword>